<keyword evidence="1" id="KW-0805">Transcription regulation</keyword>
<dbReference type="PROSITE" id="PS51118">
    <property type="entry name" value="HTH_HXLR"/>
    <property type="match status" value="1"/>
</dbReference>
<gene>
    <name evidence="5" type="ORF">SAMN02982985_04541</name>
</gene>
<dbReference type="SUPFAM" id="SSF46785">
    <property type="entry name" value="Winged helix' DNA-binding domain"/>
    <property type="match status" value="1"/>
</dbReference>
<dbReference type="PANTHER" id="PTHR33204">
    <property type="entry name" value="TRANSCRIPTIONAL REGULATOR, MARR FAMILY"/>
    <property type="match status" value="1"/>
</dbReference>
<dbReference type="GO" id="GO:0003677">
    <property type="term" value="F:DNA binding"/>
    <property type="evidence" value="ECO:0007669"/>
    <property type="project" value="UniProtKB-KW"/>
</dbReference>
<dbReference type="AlphaFoldDB" id="A0A1I4S053"/>
<dbReference type="PANTHER" id="PTHR33204:SF17">
    <property type="entry name" value="TRANSCRIPTIONAL REGULATORY PROTEIN"/>
    <property type="match status" value="1"/>
</dbReference>
<evidence type="ECO:0000256" key="1">
    <source>
        <dbReference type="ARBA" id="ARBA00023015"/>
    </source>
</evidence>
<dbReference type="Proteomes" id="UP000199470">
    <property type="component" value="Unassembled WGS sequence"/>
</dbReference>
<protein>
    <submittedName>
        <fullName evidence="5">Transcriptional regulator, HxlR family</fullName>
    </submittedName>
</protein>
<dbReference type="Gene3D" id="1.10.10.10">
    <property type="entry name" value="Winged helix-like DNA-binding domain superfamily/Winged helix DNA-binding domain"/>
    <property type="match status" value="1"/>
</dbReference>
<feature type="domain" description="HTH hxlR-type" evidence="4">
    <location>
        <begin position="39"/>
        <end position="136"/>
    </location>
</feature>
<keyword evidence="3" id="KW-0804">Transcription</keyword>
<keyword evidence="2" id="KW-0238">DNA-binding</keyword>
<evidence type="ECO:0000313" key="5">
    <source>
        <dbReference type="EMBL" id="SFM57583.1"/>
    </source>
</evidence>
<dbReference type="EMBL" id="FOTW01000024">
    <property type="protein sequence ID" value="SFM57583.1"/>
    <property type="molecule type" value="Genomic_DNA"/>
</dbReference>
<accession>A0A1I4S053</accession>
<dbReference type="Pfam" id="PF01638">
    <property type="entry name" value="HxlR"/>
    <property type="match status" value="1"/>
</dbReference>
<dbReference type="InterPro" id="IPR036388">
    <property type="entry name" value="WH-like_DNA-bd_sf"/>
</dbReference>
<proteinExistence type="predicted"/>
<evidence type="ECO:0000256" key="2">
    <source>
        <dbReference type="ARBA" id="ARBA00023125"/>
    </source>
</evidence>
<organism evidence="5 6">
    <name type="scientific">Rugamonas rubra</name>
    <dbReference type="NCBI Taxonomy" id="758825"/>
    <lineage>
        <taxon>Bacteria</taxon>
        <taxon>Pseudomonadati</taxon>
        <taxon>Pseudomonadota</taxon>
        <taxon>Betaproteobacteria</taxon>
        <taxon>Burkholderiales</taxon>
        <taxon>Oxalobacteraceae</taxon>
        <taxon>Telluria group</taxon>
        <taxon>Rugamonas</taxon>
    </lineage>
</organism>
<evidence type="ECO:0000313" key="6">
    <source>
        <dbReference type="Proteomes" id="UP000199470"/>
    </source>
</evidence>
<name>A0A1I4S053_9BURK</name>
<dbReference type="InterPro" id="IPR036390">
    <property type="entry name" value="WH_DNA-bd_sf"/>
</dbReference>
<reference evidence="5 6" key="1">
    <citation type="submission" date="2016-10" db="EMBL/GenBank/DDBJ databases">
        <authorList>
            <person name="de Groot N.N."/>
        </authorList>
    </citation>
    <scope>NUCLEOTIDE SEQUENCE [LARGE SCALE GENOMIC DNA]</scope>
    <source>
        <strain evidence="5 6">ATCC 43154</strain>
    </source>
</reference>
<dbReference type="InterPro" id="IPR002577">
    <property type="entry name" value="HTH_HxlR"/>
</dbReference>
<keyword evidence="6" id="KW-1185">Reference proteome</keyword>
<evidence type="ECO:0000256" key="3">
    <source>
        <dbReference type="ARBA" id="ARBA00023163"/>
    </source>
</evidence>
<dbReference type="STRING" id="758825.SAMN02982985_04541"/>
<sequence length="191" mass="21181">MDNNDFAKAVTLPSPRNLTRISTGTESPMKHTDFGRMPCPIARSLGKVGEWWSILILRDAFYGLSRFDEFEKSLKIAPNMLTRRLAGLVEGGLMERRQYSARPPRYEYVLTKSGRAFKPVLLAFIAWGNDHLAPEGASLLVVSRETGKPADQVLVDANSGLAINDEDYMFAPGPAASENMRSRLIEVGKHA</sequence>
<evidence type="ECO:0000259" key="4">
    <source>
        <dbReference type="PROSITE" id="PS51118"/>
    </source>
</evidence>